<dbReference type="PANTHER" id="PTHR42919">
    <property type="entry name" value="N-ALPHA-ACETYLTRANSFERASE"/>
    <property type="match status" value="1"/>
</dbReference>
<evidence type="ECO:0000256" key="1">
    <source>
        <dbReference type="ARBA" id="ARBA00022679"/>
    </source>
</evidence>
<name>A0A1V0SCL3_9VIRU</name>
<dbReference type="SUPFAM" id="SSF55729">
    <property type="entry name" value="Acyl-CoA N-acyltransferases (Nat)"/>
    <property type="match status" value="1"/>
</dbReference>
<dbReference type="Pfam" id="PF00583">
    <property type="entry name" value="Acetyltransf_1"/>
    <property type="match status" value="1"/>
</dbReference>
<dbReference type="Gene3D" id="3.40.630.30">
    <property type="match status" value="1"/>
</dbReference>
<accession>A0A1V0SCL3</accession>
<reference evidence="4" key="1">
    <citation type="journal article" date="2017" name="Science">
        <title>Giant viruses with an expanded complement of translation system components.</title>
        <authorList>
            <person name="Schulz F."/>
            <person name="Yutin N."/>
            <person name="Ivanova N.N."/>
            <person name="Ortega D.R."/>
            <person name="Lee T.K."/>
            <person name="Vierheilig J."/>
            <person name="Daims H."/>
            <person name="Horn M."/>
            <person name="Wagner M."/>
            <person name="Jensen G.J."/>
            <person name="Kyrpides N.C."/>
            <person name="Koonin E.V."/>
            <person name="Woyke T."/>
        </authorList>
    </citation>
    <scope>NUCLEOTIDE SEQUENCE</scope>
    <source>
        <strain evidence="4">ILV1</strain>
    </source>
</reference>
<dbReference type="GO" id="GO:0016747">
    <property type="term" value="F:acyltransferase activity, transferring groups other than amino-acyl groups"/>
    <property type="evidence" value="ECO:0007669"/>
    <property type="project" value="InterPro"/>
</dbReference>
<dbReference type="InterPro" id="IPR000182">
    <property type="entry name" value="GNAT_dom"/>
</dbReference>
<dbReference type="InterPro" id="IPR051556">
    <property type="entry name" value="N-term/lysine_N-AcTrnsfr"/>
</dbReference>
<gene>
    <name evidence="4" type="ORF">Indivirus_1_54</name>
</gene>
<feature type="domain" description="N-acetyltransferase" evidence="3">
    <location>
        <begin position="7"/>
        <end position="156"/>
    </location>
</feature>
<keyword evidence="2" id="KW-0012">Acyltransferase</keyword>
<evidence type="ECO:0000313" key="4">
    <source>
        <dbReference type="EMBL" id="ARF09431.1"/>
    </source>
</evidence>
<dbReference type="CDD" id="cd04301">
    <property type="entry name" value="NAT_SF"/>
    <property type="match status" value="1"/>
</dbReference>
<sequence>MNITCIKTTRIKNPELLAQLIYYNFNYLVKYPELQHTQKDIMNALLANGNLCYLLFHNNKLIGYMVGDFRTLPDNRYGYYISYVFISEKYRNGGLGTKLMNMLIKECQNRGVSWIVLTCDTRDKKIVKFYKKYGFNIDSGLNGNNVIHKVFSLRLN</sequence>
<dbReference type="PANTHER" id="PTHR42919:SF8">
    <property type="entry name" value="N-ALPHA-ACETYLTRANSFERASE 50"/>
    <property type="match status" value="1"/>
</dbReference>
<keyword evidence="1 4" id="KW-0808">Transferase</keyword>
<dbReference type="InterPro" id="IPR016181">
    <property type="entry name" value="Acyl_CoA_acyltransferase"/>
</dbReference>
<evidence type="ECO:0000256" key="2">
    <source>
        <dbReference type="ARBA" id="ARBA00023315"/>
    </source>
</evidence>
<organism evidence="4">
    <name type="scientific">Indivirus ILV1</name>
    <dbReference type="NCBI Taxonomy" id="1977633"/>
    <lineage>
        <taxon>Viruses</taxon>
        <taxon>Varidnaviria</taxon>
        <taxon>Bamfordvirae</taxon>
        <taxon>Nucleocytoviricota</taxon>
        <taxon>Megaviricetes</taxon>
        <taxon>Imitervirales</taxon>
        <taxon>Mimiviridae</taxon>
        <taxon>Klosneuvirinae</taxon>
        <taxon>Indivirus</taxon>
    </lineage>
</organism>
<dbReference type="PROSITE" id="PS51186">
    <property type="entry name" value="GNAT"/>
    <property type="match status" value="1"/>
</dbReference>
<evidence type="ECO:0000259" key="3">
    <source>
        <dbReference type="PROSITE" id="PS51186"/>
    </source>
</evidence>
<protein>
    <submittedName>
        <fullName evidence="4">Acetyltransferase GNAT family protein</fullName>
    </submittedName>
</protein>
<dbReference type="EMBL" id="KY684085">
    <property type="protein sequence ID" value="ARF09431.1"/>
    <property type="molecule type" value="Genomic_DNA"/>
</dbReference>
<proteinExistence type="predicted"/>